<dbReference type="GO" id="GO:0016787">
    <property type="term" value="F:hydrolase activity"/>
    <property type="evidence" value="ECO:0007669"/>
    <property type="project" value="TreeGrafter"/>
</dbReference>
<dbReference type="OrthoDB" id="5651790at2"/>
<dbReference type="EMBL" id="QREG01000007">
    <property type="protein sequence ID" value="RED99790.1"/>
    <property type="molecule type" value="Genomic_DNA"/>
</dbReference>
<dbReference type="Proteomes" id="UP000256779">
    <property type="component" value="Unassembled WGS sequence"/>
</dbReference>
<evidence type="ECO:0000256" key="5">
    <source>
        <dbReference type="ARBA" id="ARBA00023136"/>
    </source>
</evidence>
<comment type="caution">
    <text evidence="7">The sequence shown here is derived from an EMBL/GenBank/DDBJ whole genome shotgun (WGS) entry which is preliminary data.</text>
</comment>
<feature type="transmembrane region" description="Helical" evidence="6">
    <location>
        <begin position="5"/>
        <end position="23"/>
    </location>
</feature>
<dbReference type="AlphaFoldDB" id="A0A3D9L3L8"/>
<sequence>MKSKILLGGYILLIAIHLIADLISHEAYFQLSKVALMPMLMFWVYTQANGYVTLTRLLLFPALVASWGGDIFLLFQANQWYFISGLGCFLIGQLLYALIFAKAKNLQRSFSFWQLTPGIFVVGFSFLVITPQVPGELLAPVGLYTLCLALVLTSAMRRYQATNHFSYKTGVIGSALFVLSDSLIAINKFWMTLPYATIWIMTTYCLAQYLICYSILKHDDQSS</sequence>
<evidence type="ECO:0000313" key="8">
    <source>
        <dbReference type="Proteomes" id="UP000256779"/>
    </source>
</evidence>
<comment type="similarity">
    <text evidence="2">Belongs to the TMEM86 family.</text>
</comment>
<gene>
    <name evidence="7" type="ORF">C7460_10772</name>
</gene>
<dbReference type="GO" id="GO:0016020">
    <property type="term" value="C:membrane"/>
    <property type="evidence" value="ECO:0007669"/>
    <property type="project" value="UniProtKB-SubCell"/>
</dbReference>
<dbReference type="InterPro" id="IPR012506">
    <property type="entry name" value="TMEM86B-like"/>
</dbReference>
<keyword evidence="4 6" id="KW-1133">Transmembrane helix</keyword>
<feature type="transmembrane region" description="Helical" evidence="6">
    <location>
        <begin position="112"/>
        <end position="131"/>
    </location>
</feature>
<keyword evidence="8" id="KW-1185">Reference proteome</keyword>
<keyword evidence="3 6" id="KW-0812">Transmembrane</keyword>
<feature type="transmembrane region" description="Helical" evidence="6">
    <location>
        <begin position="81"/>
        <end position="100"/>
    </location>
</feature>
<organism evidence="7 8">
    <name type="scientific">Marinoscillum furvescens DSM 4134</name>
    <dbReference type="NCBI Taxonomy" id="1122208"/>
    <lineage>
        <taxon>Bacteria</taxon>
        <taxon>Pseudomonadati</taxon>
        <taxon>Bacteroidota</taxon>
        <taxon>Cytophagia</taxon>
        <taxon>Cytophagales</taxon>
        <taxon>Reichenbachiellaceae</taxon>
        <taxon>Marinoscillum</taxon>
    </lineage>
</organism>
<proteinExistence type="inferred from homology"/>
<dbReference type="PANTHER" id="PTHR31885:SF6">
    <property type="entry name" value="GH04784P"/>
    <property type="match status" value="1"/>
</dbReference>
<evidence type="ECO:0000256" key="3">
    <source>
        <dbReference type="ARBA" id="ARBA00022692"/>
    </source>
</evidence>
<dbReference type="RefSeq" id="WP_115867812.1">
    <property type="nucleotide sequence ID" value="NZ_QREG01000007.1"/>
</dbReference>
<evidence type="ECO:0000256" key="2">
    <source>
        <dbReference type="ARBA" id="ARBA00007375"/>
    </source>
</evidence>
<feature type="transmembrane region" description="Helical" evidence="6">
    <location>
        <begin position="196"/>
        <end position="216"/>
    </location>
</feature>
<feature type="transmembrane region" description="Helical" evidence="6">
    <location>
        <begin position="167"/>
        <end position="190"/>
    </location>
</feature>
<name>A0A3D9L3L8_MARFU</name>
<accession>A0A3D9L3L8</accession>
<evidence type="ECO:0000256" key="1">
    <source>
        <dbReference type="ARBA" id="ARBA00004141"/>
    </source>
</evidence>
<evidence type="ECO:0000256" key="4">
    <source>
        <dbReference type="ARBA" id="ARBA00022989"/>
    </source>
</evidence>
<evidence type="ECO:0000313" key="7">
    <source>
        <dbReference type="EMBL" id="RED99790.1"/>
    </source>
</evidence>
<keyword evidence="5 6" id="KW-0472">Membrane</keyword>
<reference evidence="7 8" key="1">
    <citation type="submission" date="2018-07" db="EMBL/GenBank/DDBJ databases">
        <title>Genomic Encyclopedia of Type Strains, Phase IV (KMG-IV): sequencing the most valuable type-strain genomes for metagenomic binning, comparative biology and taxonomic classification.</title>
        <authorList>
            <person name="Goeker M."/>
        </authorList>
    </citation>
    <scope>NUCLEOTIDE SEQUENCE [LARGE SCALE GENOMIC DNA]</scope>
    <source>
        <strain evidence="7 8">DSM 4134</strain>
    </source>
</reference>
<dbReference type="PANTHER" id="PTHR31885">
    <property type="entry name" value="GH04784P"/>
    <property type="match status" value="1"/>
</dbReference>
<dbReference type="Pfam" id="PF07947">
    <property type="entry name" value="YhhN"/>
    <property type="match status" value="1"/>
</dbReference>
<feature type="transmembrane region" description="Helical" evidence="6">
    <location>
        <begin position="29"/>
        <end position="45"/>
    </location>
</feature>
<feature type="transmembrane region" description="Helical" evidence="6">
    <location>
        <begin position="57"/>
        <end position="75"/>
    </location>
</feature>
<evidence type="ECO:0000256" key="6">
    <source>
        <dbReference type="SAM" id="Phobius"/>
    </source>
</evidence>
<protein>
    <submittedName>
        <fullName evidence="7">Putative membrane protein YhhN</fullName>
    </submittedName>
</protein>
<comment type="subcellular location">
    <subcellularLocation>
        <location evidence="1">Membrane</location>
        <topology evidence="1">Multi-pass membrane protein</topology>
    </subcellularLocation>
</comment>
<feature type="transmembrane region" description="Helical" evidence="6">
    <location>
        <begin position="137"/>
        <end position="155"/>
    </location>
</feature>